<evidence type="ECO:0000313" key="2">
    <source>
        <dbReference type="EMBL" id="KAF8679070.1"/>
    </source>
</evidence>
<dbReference type="Pfam" id="PF23622">
    <property type="entry name" value="LRR_At1g61320_AtMIF1"/>
    <property type="match status" value="1"/>
</dbReference>
<gene>
    <name evidence="2" type="ORF">HU200_045827</name>
</gene>
<feature type="domain" description="At1g61320/AtMIF1 LRR" evidence="1">
    <location>
        <begin position="139"/>
        <end position="409"/>
    </location>
</feature>
<dbReference type="PANTHER" id="PTHR35545:SF28">
    <property type="entry name" value="OS07G0645701 PROTEIN"/>
    <property type="match status" value="1"/>
</dbReference>
<sequence>MLTDDILLSILGVVDITTAARTGILSSRWKHLPWLLRELTIDCKDFLSVPHPNPIEDDEIHKSMSSVKEAVRSMMARTRRKSSITKLSISLFFSHIYSNDIGDIVNEAVENGMVKDIELISGEERFPYDVPDDEMAKHADDLHNLFAHTCTELRYLYFYQCDIGINTLFKIDAPNSKLNVLEFAYCAWNRVEVVCLPKLEQLILGRWSSPYLPLRLGCVPCLKGVDIYSATLAYQEEPFKLSELLSGASCITTLTLDFLGQKIWLQPEKYQLRSAFSNLKELLLHGIFVGFGLLWTTALLEAAPSLETLDIKVYDHLCGDKDEEKQVYGERTNAPWDLPKSAHSSKSLPLKELKLSGFNATEEQIVFIGVVIERASNLQAVILKEQYCKACSAISPPVTSGKCRFLSDKDEQEMVVNSLKNLLSSGAKIIFSHHKL</sequence>
<evidence type="ECO:0000259" key="1">
    <source>
        <dbReference type="Pfam" id="PF23622"/>
    </source>
</evidence>
<dbReference type="OrthoDB" id="664997at2759"/>
<dbReference type="Proteomes" id="UP000636709">
    <property type="component" value="Unassembled WGS sequence"/>
</dbReference>
<dbReference type="InterPro" id="IPR055357">
    <property type="entry name" value="LRR_At1g61320_AtMIF1"/>
</dbReference>
<dbReference type="InterPro" id="IPR032675">
    <property type="entry name" value="LRR_dom_sf"/>
</dbReference>
<evidence type="ECO:0000313" key="3">
    <source>
        <dbReference type="Proteomes" id="UP000636709"/>
    </source>
</evidence>
<dbReference type="Gene3D" id="3.80.10.10">
    <property type="entry name" value="Ribonuclease Inhibitor"/>
    <property type="match status" value="1"/>
</dbReference>
<comment type="caution">
    <text evidence="2">The sequence shown here is derived from an EMBL/GenBank/DDBJ whole genome shotgun (WGS) entry which is preliminary data.</text>
</comment>
<keyword evidence="3" id="KW-1185">Reference proteome</keyword>
<reference evidence="2" key="1">
    <citation type="submission" date="2020-07" db="EMBL/GenBank/DDBJ databases">
        <title>Genome sequence and genetic diversity analysis of an under-domesticated orphan crop, white fonio (Digitaria exilis).</title>
        <authorList>
            <person name="Bennetzen J.L."/>
            <person name="Chen S."/>
            <person name="Ma X."/>
            <person name="Wang X."/>
            <person name="Yssel A.E.J."/>
            <person name="Chaluvadi S.R."/>
            <person name="Johnson M."/>
            <person name="Gangashetty P."/>
            <person name="Hamidou F."/>
            <person name="Sanogo M.D."/>
            <person name="Zwaenepoel A."/>
            <person name="Wallace J."/>
            <person name="Van De Peer Y."/>
            <person name="Van Deynze A."/>
        </authorList>
    </citation>
    <scope>NUCLEOTIDE SEQUENCE</scope>
    <source>
        <tissue evidence="2">Leaves</tissue>
    </source>
</reference>
<dbReference type="EMBL" id="JACEFO010002125">
    <property type="protein sequence ID" value="KAF8679070.1"/>
    <property type="molecule type" value="Genomic_DNA"/>
</dbReference>
<name>A0A835AXZ6_9POAL</name>
<dbReference type="PANTHER" id="PTHR35545">
    <property type="entry name" value="F-BOX DOMAIN-CONTAINING PROTEIN"/>
    <property type="match status" value="1"/>
</dbReference>
<dbReference type="SUPFAM" id="SSF52047">
    <property type="entry name" value="RNI-like"/>
    <property type="match status" value="1"/>
</dbReference>
<proteinExistence type="predicted"/>
<organism evidence="2 3">
    <name type="scientific">Digitaria exilis</name>
    <dbReference type="NCBI Taxonomy" id="1010633"/>
    <lineage>
        <taxon>Eukaryota</taxon>
        <taxon>Viridiplantae</taxon>
        <taxon>Streptophyta</taxon>
        <taxon>Embryophyta</taxon>
        <taxon>Tracheophyta</taxon>
        <taxon>Spermatophyta</taxon>
        <taxon>Magnoliopsida</taxon>
        <taxon>Liliopsida</taxon>
        <taxon>Poales</taxon>
        <taxon>Poaceae</taxon>
        <taxon>PACMAD clade</taxon>
        <taxon>Panicoideae</taxon>
        <taxon>Panicodae</taxon>
        <taxon>Paniceae</taxon>
        <taxon>Anthephorinae</taxon>
        <taxon>Digitaria</taxon>
    </lineage>
</organism>
<protein>
    <recommendedName>
        <fullName evidence="1">At1g61320/AtMIF1 LRR domain-containing protein</fullName>
    </recommendedName>
</protein>
<dbReference type="AlphaFoldDB" id="A0A835AXZ6"/>
<accession>A0A835AXZ6</accession>